<accession>A0A1I1NK32</accession>
<evidence type="ECO:0000256" key="1">
    <source>
        <dbReference type="SAM" id="MobiDB-lite"/>
    </source>
</evidence>
<name>A0A1I1NK32_9ACTN</name>
<keyword evidence="3" id="KW-1185">Reference proteome</keyword>
<evidence type="ECO:0008006" key="4">
    <source>
        <dbReference type="Google" id="ProtNLM"/>
    </source>
</evidence>
<dbReference type="InterPro" id="IPR035172">
    <property type="entry name" value="DUF5302"/>
</dbReference>
<organism evidence="2 3">
    <name type="scientific">Nocardioides terrae</name>
    <dbReference type="NCBI Taxonomy" id="574651"/>
    <lineage>
        <taxon>Bacteria</taxon>
        <taxon>Bacillati</taxon>
        <taxon>Actinomycetota</taxon>
        <taxon>Actinomycetes</taxon>
        <taxon>Propionibacteriales</taxon>
        <taxon>Nocardioidaceae</taxon>
        <taxon>Nocardioides</taxon>
    </lineage>
</organism>
<dbReference type="EMBL" id="FOLB01000016">
    <property type="protein sequence ID" value="SFC95083.1"/>
    <property type="molecule type" value="Genomic_DNA"/>
</dbReference>
<dbReference type="Pfam" id="PF17227">
    <property type="entry name" value="DUF5302"/>
    <property type="match status" value="1"/>
</dbReference>
<proteinExistence type="predicted"/>
<feature type="region of interest" description="Disordered" evidence="1">
    <location>
        <begin position="1"/>
        <end position="67"/>
    </location>
</feature>
<sequence>MSADTCESGPVADQSSDQNDELKARMREALDRKQANDRGVEHASHDRGQAETHGPAGGKRVHRRKSG</sequence>
<dbReference type="Proteomes" id="UP000198832">
    <property type="component" value="Unassembled WGS sequence"/>
</dbReference>
<gene>
    <name evidence="2" type="ORF">SAMN04487968_11612</name>
</gene>
<evidence type="ECO:0000313" key="3">
    <source>
        <dbReference type="Proteomes" id="UP000198832"/>
    </source>
</evidence>
<feature type="compositionally biased region" description="Basic and acidic residues" evidence="1">
    <location>
        <begin position="20"/>
        <end position="50"/>
    </location>
</feature>
<reference evidence="2 3" key="1">
    <citation type="submission" date="2016-10" db="EMBL/GenBank/DDBJ databases">
        <authorList>
            <person name="de Groot N.N."/>
        </authorList>
    </citation>
    <scope>NUCLEOTIDE SEQUENCE [LARGE SCALE GENOMIC DNA]</scope>
    <source>
        <strain evidence="2 3">CGMCC 1.7056</strain>
    </source>
</reference>
<dbReference type="AlphaFoldDB" id="A0A1I1NK32"/>
<evidence type="ECO:0000313" key="2">
    <source>
        <dbReference type="EMBL" id="SFC95083.1"/>
    </source>
</evidence>
<protein>
    <recommendedName>
        <fullName evidence="4">DUF5302 domain-containing protein</fullName>
    </recommendedName>
</protein>